<organism evidence="1 2">
    <name type="scientific">Melastoma candidum</name>
    <dbReference type="NCBI Taxonomy" id="119954"/>
    <lineage>
        <taxon>Eukaryota</taxon>
        <taxon>Viridiplantae</taxon>
        <taxon>Streptophyta</taxon>
        <taxon>Embryophyta</taxon>
        <taxon>Tracheophyta</taxon>
        <taxon>Spermatophyta</taxon>
        <taxon>Magnoliopsida</taxon>
        <taxon>eudicotyledons</taxon>
        <taxon>Gunneridae</taxon>
        <taxon>Pentapetalae</taxon>
        <taxon>rosids</taxon>
        <taxon>malvids</taxon>
        <taxon>Myrtales</taxon>
        <taxon>Melastomataceae</taxon>
        <taxon>Melastomatoideae</taxon>
        <taxon>Melastomateae</taxon>
        <taxon>Melastoma</taxon>
    </lineage>
</organism>
<dbReference type="Proteomes" id="UP001057402">
    <property type="component" value="Chromosome 7"/>
</dbReference>
<keyword evidence="2" id="KW-1185">Reference proteome</keyword>
<protein>
    <submittedName>
        <fullName evidence="1">Uncharacterized protein</fullName>
    </submittedName>
</protein>
<dbReference type="EMBL" id="CM042886">
    <property type="protein sequence ID" value="KAI4338697.1"/>
    <property type="molecule type" value="Genomic_DNA"/>
</dbReference>
<reference evidence="2" key="1">
    <citation type="journal article" date="2023" name="Front. Plant Sci.">
        <title>Chromosomal-level genome assembly of Melastoma candidum provides insights into trichome evolution.</title>
        <authorList>
            <person name="Zhong Y."/>
            <person name="Wu W."/>
            <person name="Sun C."/>
            <person name="Zou P."/>
            <person name="Liu Y."/>
            <person name="Dai S."/>
            <person name="Zhou R."/>
        </authorList>
    </citation>
    <scope>NUCLEOTIDE SEQUENCE [LARGE SCALE GENOMIC DNA]</scope>
</reference>
<accession>A0ACB9NQ93</accession>
<evidence type="ECO:0000313" key="1">
    <source>
        <dbReference type="EMBL" id="KAI4338697.1"/>
    </source>
</evidence>
<proteinExistence type="predicted"/>
<name>A0ACB9NQ93_9MYRT</name>
<sequence length="778" mass="87085">MVGSDSSIPDKGLLLLAYKCFGTAFADLSISPLYVYKVTFSENLREHRSEDVVFGAFSLVFWTLTLISLFKYAVFLLTADDNGVGGIFAMYSLLCRHAKFSLLPNYQMADEELSTYHKSRFSCKNSPSSKVRRSFDRQKRRKTSLLLLVLLGASTIATLGVFTPAISVLSSIEGLQVHVHSLHKGDLVSIASVVIIGLFVSQHRGTSRLEFLFPPIQILWLLSLASLGVYNVLVWNKNIYRAISPLYIVKFFQATGTDGWMSLSGILLCVAGSEAMFSELGHFSTASIRMAFLCVTYPCLVLQYLGQAAFISKNFPKIGRSFYASIPDILFWPFFLLGTLAAIMASQAVISSSCSVIKQSHSLGCFPCVKVLHTTRWVQGRIYIPEVNWILMVLCLAITTSFRDLNHVAIAYGTASTTVALITSCIVSLVINLVWQKHLVISVLFFLSFGVVETVFLSSAYLKLPKGGWFPLLLMALFTFVMYVWNYGTRKRYYHDLHNKVPMKWILTNGPSLGVLRVPGIGLFYTELASGIPSTFAQFLSNLPALYQVVVFVCVKTVPVPHVPDKERYLVGRVGPKSYRLYRCIVRNGYKDVFRKEEEMENDIIMSIAEFIQLESEGFGAPDGSLDRWMAVVRTSDRFGTRLSKSLSRRHELNLYGSGSSDSAGSSKSPALQKLQTTYVKESFDLLQRRIYHFELMETKFRDNEAREELTHLVEAQHAGITYILGHAKIKAKSSSSSLKKFLINGVFAFLRTNSRSPLVALNIPQVCLIEVGMNYHV</sequence>
<gene>
    <name evidence="1" type="ORF">MLD38_023723</name>
</gene>
<evidence type="ECO:0000313" key="2">
    <source>
        <dbReference type="Proteomes" id="UP001057402"/>
    </source>
</evidence>
<comment type="caution">
    <text evidence="1">The sequence shown here is derived from an EMBL/GenBank/DDBJ whole genome shotgun (WGS) entry which is preliminary data.</text>
</comment>